<dbReference type="EMBL" id="JH126401">
    <property type="protein sequence ID" value="EGX93057.1"/>
    <property type="molecule type" value="Genomic_DNA"/>
</dbReference>
<keyword evidence="2" id="KW-0812">Transmembrane</keyword>
<keyword evidence="2" id="KW-0472">Membrane</keyword>
<dbReference type="HOGENOM" id="CLU_026024_2_1_1"/>
<name>G3JEU8_CORMM</name>
<proteinExistence type="predicted"/>
<keyword evidence="2" id="KW-1133">Transmembrane helix</keyword>
<keyword evidence="4" id="KW-1185">Reference proteome</keyword>
<dbReference type="AlphaFoldDB" id="G3JEU8"/>
<dbReference type="Proteomes" id="UP000001610">
    <property type="component" value="Unassembled WGS sequence"/>
</dbReference>
<dbReference type="KEGG" id="cmt:CCM_04429"/>
<gene>
    <name evidence="3" type="ORF">CCM_04429</name>
</gene>
<reference evidence="3 4" key="1">
    <citation type="journal article" date="2011" name="Genome Biol.">
        <title>Genome sequence of the insect pathogenic fungus Cordyceps militaris, a valued traditional Chinese medicine.</title>
        <authorList>
            <person name="Zheng P."/>
            <person name="Xia Y."/>
            <person name="Xiao G."/>
            <person name="Xiong C."/>
            <person name="Hu X."/>
            <person name="Zhang S."/>
            <person name="Zheng H."/>
            <person name="Huang Y."/>
            <person name="Zhou Y."/>
            <person name="Wang S."/>
            <person name="Zhao G.P."/>
            <person name="Liu X."/>
            <person name="St Leger R.J."/>
            <person name="Wang C."/>
        </authorList>
    </citation>
    <scope>NUCLEOTIDE SEQUENCE [LARGE SCALE GENOMIC DNA]</scope>
    <source>
        <strain evidence="3 4">CM01</strain>
    </source>
</reference>
<dbReference type="OMA" id="LADWWGL"/>
<accession>G3JEU8</accession>
<dbReference type="GeneID" id="18166452"/>
<feature type="transmembrane region" description="Helical" evidence="2">
    <location>
        <begin position="348"/>
        <end position="366"/>
    </location>
</feature>
<feature type="transmembrane region" description="Helical" evidence="2">
    <location>
        <begin position="248"/>
        <end position="265"/>
    </location>
</feature>
<evidence type="ECO:0000256" key="1">
    <source>
        <dbReference type="SAM" id="MobiDB-lite"/>
    </source>
</evidence>
<dbReference type="RefSeq" id="XP_006669640.1">
    <property type="nucleotide sequence ID" value="XM_006669577.1"/>
</dbReference>
<dbReference type="eggNOG" id="ENOG502QTB6">
    <property type="taxonomic scope" value="Eukaryota"/>
</dbReference>
<evidence type="ECO:0000313" key="4">
    <source>
        <dbReference type="Proteomes" id="UP000001610"/>
    </source>
</evidence>
<evidence type="ECO:0000313" key="3">
    <source>
        <dbReference type="EMBL" id="EGX93057.1"/>
    </source>
</evidence>
<dbReference type="OrthoDB" id="2956246at2759"/>
<evidence type="ECO:0000256" key="2">
    <source>
        <dbReference type="SAM" id="Phobius"/>
    </source>
</evidence>
<dbReference type="VEuPathDB" id="FungiDB:CCM_04429"/>
<organism evidence="3 4">
    <name type="scientific">Cordyceps militaris (strain CM01)</name>
    <name type="common">Caterpillar fungus</name>
    <dbReference type="NCBI Taxonomy" id="983644"/>
    <lineage>
        <taxon>Eukaryota</taxon>
        <taxon>Fungi</taxon>
        <taxon>Dikarya</taxon>
        <taxon>Ascomycota</taxon>
        <taxon>Pezizomycotina</taxon>
        <taxon>Sordariomycetes</taxon>
        <taxon>Hypocreomycetidae</taxon>
        <taxon>Hypocreales</taxon>
        <taxon>Cordycipitaceae</taxon>
        <taxon>Cordyceps</taxon>
    </lineage>
</organism>
<dbReference type="InParanoid" id="G3JEU8"/>
<feature type="region of interest" description="Disordered" evidence="1">
    <location>
        <begin position="1"/>
        <end position="58"/>
    </location>
</feature>
<feature type="region of interest" description="Disordered" evidence="1">
    <location>
        <begin position="385"/>
        <end position="411"/>
    </location>
</feature>
<sequence length="411" mass="43645">MPRVNWQDGPSENHASKPVSPRDLTSFAQPPREAVFAPTTKKTCPPDQRHHVRNNTPPMEGQAERLLQARAAPLLPSWSATPLPSLSLSAGALLALADLGTVARRTALTGGASWLDALVLAPGLHYQQAADAVQGGGGGGGGSLLMMETTADDGDTVAAVRNAATVAYLERLPRGDDDDDEDTLTVVQVSLARTGGALAMLRGTRRRAQQRPPPPEIDWLSDLLYALSPLLTLGALTLMVLLGDWWGLSFLLALMLARLLNIITIRHRSRSPPPPPPASLLPTPTSHVVVITGSPRRRVILRGRADDLQAVTARAWLRPRAPADGYREAAGKLLVYGVAACGGNMTQAGVLVLAALLLVSAALLGLSNACFKGWCVHGRVARPVSRGKQDEEEDLEQGGPQLTPVEHGRGR</sequence>
<protein>
    <submittedName>
        <fullName evidence="3">Uncharacterized protein</fullName>
    </submittedName>
</protein>